<dbReference type="PANTHER" id="PTHR43280:SF2">
    <property type="entry name" value="HTH-TYPE TRANSCRIPTIONAL REGULATOR EXSA"/>
    <property type="match status" value="1"/>
</dbReference>
<name>A0ABV6JJ77_9BACL</name>
<keyword evidence="6" id="KW-1185">Reference proteome</keyword>
<dbReference type="RefSeq" id="WP_204816061.1">
    <property type="nucleotide sequence ID" value="NZ_JANHOF010000001.1"/>
</dbReference>
<dbReference type="InterPro" id="IPR020449">
    <property type="entry name" value="Tscrpt_reg_AraC-type_HTH"/>
</dbReference>
<dbReference type="InterPro" id="IPR009057">
    <property type="entry name" value="Homeodomain-like_sf"/>
</dbReference>
<dbReference type="SMART" id="SM00342">
    <property type="entry name" value="HTH_ARAC"/>
    <property type="match status" value="1"/>
</dbReference>
<keyword evidence="1" id="KW-0805">Transcription regulation</keyword>
<gene>
    <name evidence="5" type="ORF">ACFFJ8_26495</name>
</gene>
<dbReference type="PRINTS" id="PR00032">
    <property type="entry name" value="HTHARAC"/>
</dbReference>
<dbReference type="InterPro" id="IPR003313">
    <property type="entry name" value="AraC-bd"/>
</dbReference>
<reference evidence="5 6" key="1">
    <citation type="submission" date="2024-09" db="EMBL/GenBank/DDBJ databases">
        <authorList>
            <person name="Sun Q."/>
            <person name="Mori K."/>
        </authorList>
    </citation>
    <scope>NUCLEOTIDE SEQUENCE [LARGE SCALE GENOMIC DNA]</scope>
    <source>
        <strain evidence="5 6">CCM 4839</strain>
    </source>
</reference>
<dbReference type="PANTHER" id="PTHR43280">
    <property type="entry name" value="ARAC-FAMILY TRANSCRIPTIONAL REGULATOR"/>
    <property type="match status" value="1"/>
</dbReference>
<dbReference type="SUPFAM" id="SSF46689">
    <property type="entry name" value="Homeodomain-like"/>
    <property type="match status" value="2"/>
</dbReference>
<organism evidence="5 6">
    <name type="scientific">Paenibacillus mendelii</name>
    <dbReference type="NCBI Taxonomy" id="206163"/>
    <lineage>
        <taxon>Bacteria</taxon>
        <taxon>Bacillati</taxon>
        <taxon>Bacillota</taxon>
        <taxon>Bacilli</taxon>
        <taxon>Bacillales</taxon>
        <taxon>Paenibacillaceae</taxon>
        <taxon>Paenibacillus</taxon>
    </lineage>
</organism>
<evidence type="ECO:0000259" key="4">
    <source>
        <dbReference type="PROSITE" id="PS01124"/>
    </source>
</evidence>
<dbReference type="InterPro" id="IPR014710">
    <property type="entry name" value="RmlC-like_jellyroll"/>
</dbReference>
<keyword evidence="2" id="KW-0238">DNA-binding</keyword>
<dbReference type="SUPFAM" id="SSF51215">
    <property type="entry name" value="Regulatory protein AraC"/>
    <property type="match status" value="1"/>
</dbReference>
<proteinExistence type="predicted"/>
<protein>
    <submittedName>
        <fullName evidence="5">AraC family transcriptional regulator</fullName>
    </submittedName>
</protein>
<dbReference type="InterPro" id="IPR018060">
    <property type="entry name" value="HTH_AraC"/>
</dbReference>
<comment type="caution">
    <text evidence="5">The sequence shown here is derived from an EMBL/GenBank/DDBJ whole genome shotgun (WGS) entry which is preliminary data.</text>
</comment>
<dbReference type="PROSITE" id="PS00041">
    <property type="entry name" value="HTH_ARAC_FAMILY_1"/>
    <property type="match status" value="1"/>
</dbReference>
<dbReference type="EMBL" id="JBHLVF010000041">
    <property type="protein sequence ID" value="MFC0394900.1"/>
    <property type="molecule type" value="Genomic_DNA"/>
</dbReference>
<dbReference type="InterPro" id="IPR037923">
    <property type="entry name" value="HTH-like"/>
</dbReference>
<dbReference type="Pfam" id="PF12833">
    <property type="entry name" value="HTH_18"/>
    <property type="match status" value="1"/>
</dbReference>
<dbReference type="InterPro" id="IPR018062">
    <property type="entry name" value="HTH_AraC-typ_CS"/>
</dbReference>
<evidence type="ECO:0000256" key="2">
    <source>
        <dbReference type="ARBA" id="ARBA00023125"/>
    </source>
</evidence>
<dbReference type="Proteomes" id="UP001589818">
    <property type="component" value="Unassembled WGS sequence"/>
</dbReference>
<keyword evidence="3" id="KW-0804">Transcription</keyword>
<dbReference type="PROSITE" id="PS01124">
    <property type="entry name" value="HTH_ARAC_FAMILY_2"/>
    <property type="match status" value="1"/>
</dbReference>
<dbReference type="Gene3D" id="1.10.10.60">
    <property type="entry name" value="Homeodomain-like"/>
    <property type="match status" value="2"/>
</dbReference>
<evidence type="ECO:0000313" key="6">
    <source>
        <dbReference type="Proteomes" id="UP001589818"/>
    </source>
</evidence>
<dbReference type="Gene3D" id="2.60.120.10">
    <property type="entry name" value="Jelly Rolls"/>
    <property type="match status" value="1"/>
</dbReference>
<evidence type="ECO:0000256" key="3">
    <source>
        <dbReference type="ARBA" id="ARBA00023163"/>
    </source>
</evidence>
<evidence type="ECO:0000256" key="1">
    <source>
        <dbReference type="ARBA" id="ARBA00023015"/>
    </source>
</evidence>
<dbReference type="Pfam" id="PF02311">
    <property type="entry name" value="AraC_binding"/>
    <property type="match status" value="1"/>
</dbReference>
<evidence type="ECO:0000313" key="5">
    <source>
        <dbReference type="EMBL" id="MFC0394900.1"/>
    </source>
</evidence>
<sequence length="278" mass="32532">MNPKQTDPTNQTAIHDIIRNMQVHVLNAQYTQCWPEWRELDYTPSYSKLYYIVEGEGWLKINGQPFWPTPGQLFLMPAHVEQSYSAISDRPFLKYWCHFTATAGDLDFFQWLDVPYCFDSLDQTQMTALFHELFLLHQEASIPARLKEKAILLDILSQLLTAAPLLIHQNRTPEIERLTVIQQYIDSHLHDEVTLEGMAAHLHLHPNYFIKYFKKHFGISPLKYVIRKKMEKAKVLLKTTSLSIKEIGARTGFDDANHFSKTFRREIGYSPTEYRTNL</sequence>
<accession>A0ABV6JJ77</accession>
<feature type="domain" description="HTH araC/xylS-type" evidence="4">
    <location>
        <begin position="179"/>
        <end position="277"/>
    </location>
</feature>